<protein>
    <submittedName>
        <fullName evidence="2">Uncharacterized protein</fullName>
    </submittedName>
</protein>
<comment type="caution">
    <text evidence="2">The sequence shown here is derived from an EMBL/GenBank/DDBJ whole genome shotgun (WGS) entry which is preliminary data.</text>
</comment>
<evidence type="ECO:0000313" key="3">
    <source>
        <dbReference type="Proteomes" id="UP001152604"/>
    </source>
</evidence>
<evidence type="ECO:0000313" key="2">
    <source>
        <dbReference type="EMBL" id="CAH2395883.1"/>
    </source>
</evidence>
<gene>
    <name evidence="2" type="ORF">MES4922_140016</name>
</gene>
<evidence type="ECO:0000256" key="1">
    <source>
        <dbReference type="SAM" id="MobiDB-lite"/>
    </source>
</evidence>
<dbReference type="EMBL" id="CAKXZS010000006">
    <property type="protein sequence ID" value="CAH2395883.1"/>
    <property type="molecule type" value="Genomic_DNA"/>
</dbReference>
<dbReference type="Proteomes" id="UP001152604">
    <property type="component" value="Unassembled WGS sequence"/>
</dbReference>
<sequence>MRNGCHQALQVRVTWPAEYRLDRSRFHDLAMVDDHHLVGNIGDHAKVVRDQQHRHVQLGLKLAQQLQDLRLDGDVQRRRRLVGDQQGGPADKRHRDHGALTQSSRKFKGIHVIGALGIGKADKAEHFLGPRLALRPSHGRMNLQGFADLVADRVQRRQRCHRLLKDLADAAASQRPDIGSVTRHLQDILRRAGLFRIGKQDTAANMGRVRQNAHHCLADNRFSGAGLAHKRGNLAGQDAKICTPDGMQRSPNNGKRDANILDPQQINTRIHFHTSPTLAACRAAGLESETSALPA</sequence>
<organism evidence="2 3">
    <name type="scientific">Mesorhizobium ventifaucium</name>
    <dbReference type="NCBI Taxonomy" id="666020"/>
    <lineage>
        <taxon>Bacteria</taxon>
        <taxon>Pseudomonadati</taxon>
        <taxon>Pseudomonadota</taxon>
        <taxon>Alphaproteobacteria</taxon>
        <taxon>Hyphomicrobiales</taxon>
        <taxon>Phyllobacteriaceae</taxon>
        <taxon>Mesorhizobium</taxon>
    </lineage>
</organism>
<keyword evidence="3" id="KW-1185">Reference proteome</keyword>
<name>A0ABM9DH14_9HYPH</name>
<feature type="region of interest" description="Disordered" evidence="1">
    <location>
        <begin position="80"/>
        <end position="100"/>
    </location>
</feature>
<proteinExistence type="predicted"/>
<reference evidence="2" key="1">
    <citation type="submission" date="2022-03" db="EMBL/GenBank/DDBJ databases">
        <authorList>
            <person name="Brunel B."/>
        </authorList>
    </citation>
    <scope>NUCLEOTIDE SEQUENCE</scope>
    <source>
        <strain evidence="2">STM4922sample</strain>
    </source>
</reference>
<accession>A0ABM9DH14</accession>